<accession>A0ABP0Y3I4</accession>
<name>A0ABP0Y3I4_9ROSI</name>
<protein>
    <submittedName>
        <fullName evidence="1">Uncharacterized protein</fullName>
    </submittedName>
</protein>
<keyword evidence="2" id="KW-1185">Reference proteome</keyword>
<dbReference type="Proteomes" id="UP001642487">
    <property type="component" value="Chromosome 11"/>
</dbReference>
<organism evidence="1 2">
    <name type="scientific">Citrullus colocynthis</name>
    <name type="common">colocynth</name>
    <dbReference type="NCBI Taxonomy" id="252529"/>
    <lineage>
        <taxon>Eukaryota</taxon>
        <taxon>Viridiplantae</taxon>
        <taxon>Streptophyta</taxon>
        <taxon>Embryophyta</taxon>
        <taxon>Tracheophyta</taxon>
        <taxon>Spermatophyta</taxon>
        <taxon>Magnoliopsida</taxon>
        <taxon>eudicotyledons</taxon>
        <taxon>Gunneridae</taxon>
        <taxon>Pentapetalae</taxon>
        <taxon>rosids</taxon>
        <taxon>fabids</taxon>
        <taxon>Cucurbitales</taxon>
        <taxon>Cucurbitaceae</taxon>
        <taxon>Benincaseae</taxon>
        <taxon>Citrullus</taxon>
    </lineage>
</organism>
<proteinExistence type="predicted"/>
<sequence length="62" mass="6803">MSTSTNGGGEPQVLEIDIKDSDSRWNNGRQACILQVDLIGSHASRTDIRRLFVSSKSLWAAL</sequence>
<evidence type="ECO:0000313" key="1">
    <source>
        <dbReference type="EMBL" id="CAK9313505.1"/>
    </source>
</evidence>
<reference evidence="1 2" key="1">
    <citation type="submission" date="2024-03" db="EMBL/GenBank/DDBJ databases">
        <authorList>
            <person name="Gkanogiannis A."/>
            <person name="Becerra Lopez-Lavalle L."/>
        </authorList>
    </citation>
    <scope>NUCLEOTIDE SEQUENCE [LARGE SCALE GENOMIC DNA]</scope>
</reference>
<evidence type="ECO:0000313" key="2">
    <source>
        <dbReference type="Proteomes" id="UP001642487"/>
    </source>
</evidence>
<gene>
    <name evidence="1" type="ORF">CITCOLO1_LOCUS5225</name>
</gene>
<dbReference type="EMBL" id="OZ021745">
    <property type="protein sequence ID" value="CAK9313505.1"/>
    <property type="molecule type" value="Genomic_DNA"/>
</dbReference>